<keyword evidence="5" id="KW-0997">Cell inner membrane</keyword>
<dbReference type="Pfam" id="PF12019">
    <property type="entry name" value="GspH"/>
    <property type="match status" value="1"/>
</dbReference>
<evidence type="ECO:0000256" key="9">
    <source>
        <dbReference type="ARBA" id="ARBA00025772"/>
    </source>
</evidence>
<dbReference type="InterPro" id="IPR045584">
    <property type="entry name" value="Pilin-like"/>
</dbReference>
<evidence type="ECO:0000313" key="13">
    <source>
        <dbReference type="EMBL" id="MFC3717078.1"/>
    </source>
</evidence>
<keyword evidence="7 11" id="KW-1133">Transmembrane helix</keyword>
<keyword evidence="3" id="KW-1003">Cell membrane</keyword>
<dbReference type="Proteomes" id="UP001595705">
    <property type="component" value="Unassembled WGS sequence"/>
</dbReference>
<keyword evidence="4" id="KW-0488">Methylation</keyword>
<evidence type="ECO:0000259" key="12">
    <source>
        <dbReference type="Pfam" id="PF12019"/>
    </source>
</evidence>
<dbReference type="EMBL" id="JBHRYA010000009">
    <property type="protein sequence ID" value="MFC3717078.1"/>
    <property type="molecule type" value="Genomic_DNA"/>
</dbReference>
<gene>
    <name evidence="13" type="ORF">ACFONC_13020</name>
</gene>
<comment type="caution">
    <text evidence="13">The sequence shown here is derived from an EMBL/GenBank/DDBJ whole genome shotgun (WGS) entry which is preliminary data.</text>
</comment>
<feature type="transmembrane region" description="Helical" evidence="11">
    <location>
        <begin position="22"/>
        <end position="44"/>
    </location>
</feature>
<dbReference type="SUPFAM" id="SSF54523">
    <property type="entry name" value="Pili subunits"/>
    <property type="match status" value="1"/>
</dbReference>
<dbReference type="Pfam" id="PF07963">
    <property type="entry name" value="N_methyl"/>
    <property type="match status" value="1"/>
</dbReference>
<comment type="subcellular location">
    <subcellularLocation>
        <location evidence="1">Cell inner membrane</location>
        <topology evidence="1">Single-pass membrane protein</topology>
    </subcellularLocation>
</comment>
<comment type="similarity">
    <text evidence="9">Belongs to the GSP H family.</text>
</comment>
<evidence type="ECO:0000256" key="8">
    <source>
        <dbReference type="ARBA" id="ARBA00023136"/>
    </source>
</evidence>
<keyword evidence="14" id="KW-1185">Reference proteome</keyword>
<dbReference type="InterPro" id="IPR012902">
    <property type="entry name" value="N_methyl_site"/>
</dbReference>
<keyword evidence="8 11" id="KW-0472">Membrane</keyword>
<evidence type="ECO:0000256" key="6">
    <source>
        <dbReference type="ARBA" id="ARBA00022692"/>
    </source>
</evidence>
<evidence type="ECO:0000256" key="1">
    <source>
        <dbReference type="ARBA" id="ARBA00004377"/>
    </source>
</evidence>
<dbReference type="InterPro" id="IPR022346">
    <property type="entry name" value="T2SS_GspH"/>
</dbReference>
<accession>A0ABV7XMU5</accession>
<evidence type="ECO:0000256" key="4">
    <source>
        <dbReference type="ARBA" id="ARBA00022481"/>
    </source>
</evidence>
<evidence type="ECO:0000256" key="11">
    <source>
        <dbReference type="SAM" id="Phobius"/>
    </source>
</evidence>
<dbReference type="PROSITE" id="PS00409">
    <property type="entry name" value="PROKAR_NTER_METHYL"/>
    <property type="match status" value="1"/>
</dbReference>
<name>A0ABV7XMU5_9GAMM</name>
<sequence>MLQHRPKIAGLSAARGFTLVELMVTLAVLTIIAVIAMPSFANLIRGNRLVSSANEMVALLQTARTSAISNRASVTVCPSNDGANCAASPGSHWIALMTKDGVNTVLRDGTLHPSVTVKASANLAGGSNRFTFTPIGFSAVGTKASGTLGLCVSNMSGNNGIDVSASAGRVNTARRAATAACTTPGDN</sequence>
<evidence type="ECO:0000256" key="7">
    <source>
        <dbReference type="ARBA" id="ARBA00022989"/>
    </source>
</evidence>
<evidence type="ECO:0000256" key="2">
    <source>
        <dbReference type="ARBA" id="ARBA00021549"/>
    </source>
</evidence>
<dbReference type="NCBIfam" id="TIGR02532">
    <property type="entry name" value="IV_pilin_GFxxxE"/>
    <property type="match status" value="1"/>
</dbReference>
<proteinExistence type="inferred from homology"/>
<evidence type="ECO:0000313" key="14">
    <source>
        <dbReference type="Proteomes" id="UP001595705"/>
    </source>
</evidence>
<dbReference type="RefSeq" id="WP_386744771.1">
    <property type="nucleotide sequence ID" value="NZ_JBHRYA010000009.1"/>
</dbReference>
<evidence type="ECO:0000256" key="10">
    <source>
        <dbReference type="ARBA" id="ARBA00030775"/>
    </source>
</evidence>
<organism evidence="13 14">
    <name type="scientific">Luteimonas soli</name>
    <dbReference type="NCBI Taxonomy" id="1648966"/>
    <lineage>
        <taxon>Bacteria</taxon>
        <taxon>Pseudomonadati</taxon>
        <taxon>Pseudomonadota</taxon>
        <taxon>Gammaproteobacteria</taxon>
        <taxon>Lysobacterales</taxon>
        <taxon>Lysobacteraceae</taxon>
        <taxon>Luteimonas</taxon>
    </lineage>
</organism>
<evidence type="ECO:0000256" key="5">
    <source>
        <dbReference type="ARBA" id="ARBA00022519"/>
    </source>
</evidence>
<evidence type="ECO:0000256" key="3">
    <source>
        <dbReference type="ARBA" id="ARBA00022475"/>
    </source>
</evidence>
<reference evidence="14" key="1">
    <citation type="journal article" date="2019" name="Int. J. Syst. Evol. Microbiol.">
        <title>The Global Catalogue of Microorganisms (GCM) 10K type strain sequencing project: providing services to taxonomists for standard genome sequencing and annotation.</title>
        <authorList>
            <consortium name="The Broad Institute Genomics Platform"/>
            <consortium name="The Broad Institute Genome Sequencing Center for Infectious Disease"/>
            <person name="Wu L."/>
            <person name="Ma J."/>
        </authorList>
    </citation>
    <scope>NUCLEOTIDE SEQUENCE [LARGE SCALE GENOMIC DNA]</scope>
    <source>
        <strain evidence="14">KCTC 42441</strain>
    </source>
</reference>
<protein>
    <recommendedName>
        <fullName evidence="2">Type II secretion system protein H</fullName>
    </recommendedName>
    <alternativeName>
        <fullName evidence="10">General secretion pathway protein H</fullName>
    </alternativeName>
</protein>
<feature type="domain" description="General secretion pathway GspH" evidence="12">
    <location>
        <begin position="53"/>
        <end position="164"/>
    </location>
</feature>
<keyword evidence="6 11" id="KW-0812">Transmembrane</keyword>
<dbReference type="Gene3D" id="3.55.40.10">
    <property type="entry name" value="minor pseudopilin epsh domain"/>
    <property type="match status" value="1"/>
</dbReference>